<keyword evidence="3" id="KW-0496">Mitochondrion</keyword>
<keyword evidence="1" id="KW-1133">Transmembrane helix</keyword>
<feature type="chain" id="PRO_5012078467" evidence="2">
    <location>
        <begin position="23"/>
        <end position="106"/>
    </location>
</feature>
<keyword evidence="1" id="KW-0472">Membrane</keyword>
<feature type="transmembrane region" description="Helical" evidence="1">
    <location>
        <begin position="32"/>
        <end position="50"/>
    </location>
</feature>
<keyword evidence="2" id="KW-0732">Signal</keyword>
<accession>A0A1Y0B4A0</accession>
<keyword evidence="1" id="KW-0812">Transmembrane</keyword>
<geneLocation type="mitochondrion" evidence="3"/>
<name>A0A1Y0B4A0_9LAMI</name>
<evidence type="ECO:0000313" key="3">
    <source>
        <dbReference type="EMBL" id="ART32218.1"/>
    </source>
</evidence>
<dbReference type="EMBL" id="KY774314">
    <property type="protein sequence ID" value="ART32218.1"/>
    <property type="molecule type" value="Genomic_DNA"/>
</dbReference>
<evidence type="ECO:0000256" key="1">
    <source>
        <dbReference type="SAM" id="Phobius"/>
    </source>
</evidence>
<sequence>MFFSQFFSQFLLWLLVVSSTSSHVIHLMEIFVFTAAYVIPKIILFSRRYLPSSSELSQIPIIKAALSFVFFCSSGPTCRFYGCNRNISRWGLRIVDLIIILPRRLT</sequence>
<organism evidence="3">
    <name type="scientific">Utricularia reniformis</name>
    <dbReference type="NCBI Taxonomy" id="192314"/>
    <lineage>
        <taxon>Eukaryota</taxon>
        <taxon>Viridiplantae</taxon>
        <taxon>Streptophyta</taxon>
        <taxon>Embryophyta</taxon>
        <taxon>Tracheophyta</taxon>
        <taxon>Spermatophyta</taxon>
        <taxon>Magnoliopsida</taxon>
        <taxon>eudicotyledons</taxon>
        <taxon>Gunneridae</taxon>
        <taxon>Pentapetalae</taxon>
        <taxon>asterids</taxon>
        <taxon>lamiids</taxon>
        <taxon>Lamiales</taxon>
        <taxon>Lentibulariaceae</taxon>
        <taxon>Utricularia</taxon>
    </lineage>
</organism>
<evidence type="ECO:0000256" key="2">
    <source>
        <dbReference type="SAM" id="SignalP"/>
    </source>
</evidence>
<reference evidence="3" key="1">
    <citation type="submission" date="2017-03" db="EMBL/GenBank/DDBJ databases">
        <title>The mitochondrial genome of the carnivorous plant Utricularia reniformis (Lentibulariaceae): structure, comparative analysis and evolutionary landmarks.</title>
        <authorList>
            <person name="Silva S.R."/>
            <person name="Alvarenga D.O."/>
            <person name="Michael T.P."/>
            <person name="Miranda V.F.O."/>
            <person name="Varani A.M."/>
        </authorList>
    </citation>
    <scope>NUCLEOTIDE SEQUENCE</scope>
</reference>
<feature type="signal peptide" evidence="2">
    <location>
        <begin position="1"/>
        <end position="22"/>
    </location>
</feature>
<protein>
    <submittedName>
        <fullName evidence="3">Uncharacterized protein</fullName>
    </submittedName>
</protein>
<proteinExistence type="predicted"/>
<dbReference type="AlphaFoldDB" id="A0A1Y0B4A0"/>
<gene>
    <name evidence="3" type="ORF">AEK19_MT2061</name>
</gene>